<keyword evidence="4" id="KW-1185">Reference proteome</keyword>
<feature type="domain" description="CTLH/CRA C-terminal to LisH motif" evidence="2">
    <location>
        <begin position="201"/>
        <end position="346"/>
    </location>
</feature>
<feature type="compositionally biased region" description="Basic and acidic residues" evidence="1">
    <location>
        <begin position="13"/>
        <end position="22"/>
    </location>
</feature>
<evidence type="ECO:0000256" key="1">
    <source>
        <dbReference type="SAM" id="MobiDB-lite"/>
    </source>
</evidence>
<dbReference type="Pfam" id="PF08513">
    <property type="entry name" value="LisH"/>
    <property type="match status" value="1"/>
</dbReference>
<evidence type="ECO:0000313" key="3">
    <source>
        <dbReference type="EMBL" id="GAV28861.1"/>
    </source>
</evidence>
<comment type="caution">
    <text evidence="3">The sequence shown here is derived from an EMBL/GenBank/DDBJ whole genome shotgun (WGS) entry which is preliminary data.</text>
</comment>
<reference evidence="3 4" key="1">
    <citation type="submission" date="2016-08" db="EMBL/GenBank/DDBJ databases">
        <title>Whole genome shotgun sequence of Pichia membranifaciens KS47-1.</title>
        <authorList>
            <person name="Konishi M."/>
            <person name="Ishida M."/>
            <person name="Arakawa T."/>
            <person name="Kato Y."/>
            <person name="Horiuchi J."/>
        </authorList>
    </citation>
    <scope>NUCLEOTIDE SEQUENCE [LARGE SCALE GENOMIC DNA]</scope>
    <source>
        <strain evidence="3 4">KS47-1</strain>
    </source>
</reference>
<dbReference type="InterPro" id="IPR024964">
    <property type="entry name" value="CTLH/CRA"/>
</dbReference>
<dbReference type="Pfam" id="PF10607">
    <property type="entry name" value="CTLH"/>
    <property type="match status" value="1"/>
</dbReference>
<sequence length="460" mass="52697">MMHQILGELLNCENDRSERDEGVESSNDIAPNDNDNRDSSKSVNNGKNTHKRVSSTPIWPTELPDVFLFPDTFFQLQKDLNYGVLEYLIRMGYAGAADTFSKELQYEDRSIQKNIYKNDDSEDLDVEDLDDEIGEDSDSTKFLEQSFDLQREKMSQLFSREYSREDSSKGSNEILEYSELSIKQQRSTLGMGSVYERKAMMIMLMHGQVKETIDFISGKWPYFFNEFPILKLRLLHLQAVEIIREFFDSDVSGLTGEELEEKEEVFFNEFVEFIKVNLSDEYILKSSRFIKDMELTMGLISYGTFKDKGSDASFTQRLPPELKKLVDISLRETIAIRVNKALLTYVDGVSFNGELDGGIDCSSTSDSVVSHDDEEEEDDEEELEDAEAYGYGVGDDDPNDPLLRAGCGDVRVLQRFNNGDSKLLQLVKLFVWSYKLNSNSNSRLSNRQKLEKMVEITLGQ</sequence>
<protein>
    <recommendedName>
        <fullName evidence="2">CTLH/CRA C-terminal to LisH motif domain-containing protein</fullName>
    </recommendedName>
</protein>
<dbReference type="InterPro" id="IPR006594">
    <property type="entry name" value="LisH"/>
</dbReference>
<accession>A0A1Q2YHA2</accession>
<dbReference type="OrthoDB" id="2415936at2759"/>
<feature type="region of interest" description="Disordered" evidence="1">
    <location>
        <begin position="10"/>
        <end position="55"/>
    </location>
</feature>
<feature type="region of interest" description="Disordered" evidence="1">
    <location>
        <begin position="362"/>
        <end position="381"/>
    </location>
</feature>
<feature type="compositionally biased region" description="Acidic residues" evidence="1">
    <location>
        <begin position="372"/>
        <end position="381"/>
    </location>
</feature>
<dbReference type="AlphaFoldDB" id="A0A1Q2YHA2"/>
<evidence type="ECO:0000313" key="4">
    <source>
        <dbReference type="Proteomes" id="UP000186136"/>
    </source>
</evidence>
<dbReference type="PROSITE" id="PS50896">
    <property type="entry name" value="LISH"/>
    <property type="match status" value="1"/>
</dbReference>
<dbReference type="Proteomes" id="UP000186136">
    <property type="component" value="Unassembled WGS sequence"/>
</dbReference>
<proteinExistence type="predicted"/>
<dbReference type="EMBL" id="BDGI01000089">
    <property type="protein sequence ID" value="GAV28861.1"/>
    <property type="molecule type" value="Genomic_DNA"/>
</dbReference>
<name>A0A1Q2YHA2_9ASCO</name>
<organism evidence="3 4">
    <name type="scientific">Pichia membranifaciens</name>
    <dbReference type="NCBI Taxonomy" id="4926"/>
    <lineage>
        <taxon>Eukaryota</taxon>
        <taxon>Fungi</taxon>
        <taxon>Dikarya</taxon>
        <taxon>Ascomycota</taxon>
        <taxon>Saccharomycotina</taxon>
        <taxon>Pichiomycetes</taxon>
        <taxon>Pichiales</taxon>
        <taxon>Pichiaceae</taxon>
        <taxon>Pichia</taxon>
    </lineage>
</organism>
<gene>
    <name evidence="3" type="ORF">PMKS-002339</name>
</gene>
<evidence type="ECO:0000259" key="2">
    <source>
        <dbReference type="Pfam" id="PF10607"/>
    </source>
</evidence>